<dbReference type="SUPFAM" id="SSF51905">
    <property type="entry name" value="FAD/NAD(P)-binding domain"/>
    <property type="match status" value="2"/>
</dbReference>
<dbReference type="Gene3D" id="3.50.50.100">
    <property type="match status" value="1"/>
</dbReference>
<gene>
    <name evidence="2" type="ORF">CLAN_0532</name>
</gene>
<dbReference type="KEGG" id="clx:CLAN_0532"/>
<dbReference type="RefSeq" id="WP_086232716.1">
    <property type="nucleotide sequence ID" value="NZ_CP015578.1"/>
</dbReference>
<proteinExistence type="predicted"/>
<organism evidence="2 3">
    <name type="scientific">Campylobacter lanienae NCTC 13004</name>
    <dbReference type="NCBI Taxonomy" id="1031753"/>
    <lineage>
        <taxon>Bacteria</taxon>
        <taxon>Pseudomonadati</taxon>
        <taxon>Campylobacterota</taxon>
        <taxon>Epsilonproteobacteria</taxon>
        <taxon>Campylobacterales</taxon>
        <taxon>Campylobacteraceae</taxon>
        <taxon>Campylobacter</taxon>
    </lineage>
</organism>
<sequence length="449" mass="49631">MNEIQKSRRDALKIFTLGSALAATSVTIPTQAKAASDLSPNIAIIGAGLGGITMSAHLIDIMPKANVTLYDANQTMHYEPGFTLIAAGVYTTKDTKYDKADLINEKVKWIKQNVQSVDPNNNSLTTNDGNIYKYDYLIISTGVYYDFQSVKGLNADIIEDPNSKITSIYTPNGATKSNKFIQELVKNGGNALFAEPNTPSKCGGANKKVNMLLNDLGQKNNQKSLKTILCTGSANMLSSPLHAKMIEQMYIQRDMEYKTRHLLVEVDTINQIAKFDKLMPYTQDSIQKIAKERVEIPYDYLFVVPRMKSADFITQAGLNTSKGDVAGNWVDVDQYTLQHKKYPNIFALGDCAGVPKGKTGASIRKQYPVVGANILSHLKNKPLEAKFDGYTACPLLTRYGKAVMVEFNYKGAAPTLECMGSTRESWLNWAVKVYLMKPMVMQAMIHAKA</sequence>
<dbReference type="EMBL" id="CP015578">
    <property type="protein sequence ID" value="ARQ97281.1"/>
    <property type="molecule type" value="Genomic_DNA"/>
</dbReference>
<dbReference type="InterPro" id="IPR036188">
    <property type="entry name" value="FAD/NAD-bd_sf"/>
</dbReference>
<evidence type="ECO:0000313" key="2">
    <source>
        <dbReference type="EMBL" id="ARQ97281.1"/>
    </source>
</evidence>
<name>A0A1X9SM19_9BACT</name>
<dbReference type="Proteomes" id="UP000202031">
    <property type="component" value="Chromosome"/>
</dbReference>
<dbReference type="InterPro" id="IPR015904">
    <property type="entry name" value="Sulphide_quinone_reductase"/>
</dbReference>
<evidence type="ECO:0000259" key="1">
    <source>
        <dbReference type="Pfam" id="PF07992"/>
    </source>
</evidence>
<feature type="domain" description="FAD/NAD(P)-binding" evidence="1">
    <location>
        <begin position="41"/>
        <end position="153"/>
    </location>
</feature>
<dbReference type="InterPro" id="IPR006311">
    <property type="entry name" value="TAT_signal"/>
</dbReference>
<accession>A0A1X9SM19</accession>
<dbReference type="Pfam" id="PF07992">
    <property type="entry name" value="Pyr_redox_2"/>
    <property type="match status" value="1"/>
</dbReference>
<dbReference type="GeneID" id="93078437"/>
<dbReference type="GO" id="GO:0070221">
    <property type="term" value="P:sulfide oxidation, using sulfide:quinone oxidoreductase"/>
    <property type="evidence" value="ECO:0007669"/>
    <property type="project" value="TreeGrafter"/>
</dbReference>
<dbReference type="GO" id="GO:0071949">
    <property type="term" value="F:FAD binding"/>
    <property type="evidence" value="ECO:0007669"/>
    <property type="project" value="TreeGrafter"/>
</dbReference>
<reference evidence="3" key="1">
    <citation type="journal article" date="2017" name="Genome Biol. Evol.">
        <title>Comparative Genomic Analysis Identifies a Campylobacter Clade Deficient in Selenium Metabolism.</title>
        <authorList>
            <person name="Miller W.G."/>
            <person name="Yee E."/>
            <person name="Lopes B.S."/>
            <person name="Chapman M.H."/>
            <person name="Huynh S."/>
            <person name="Bono J.L."/>
            <person name="Parker C.T."/>
            <person name="Strachan N.J.C."/>
            <person name="Forbes K.J."/>
        </authorList>
    </citation>
    <scope>NUCLEOTIDE SEQUENCE [LARGE SCALE GENOMIC DNA]</scope>
    <source>
        <strain evidence="3">NCTC 13004</strain>
    </source>
</reference>
<dbReference type="InterPro" id="IPR023753">
    <property type="entry name" value="FAD/NAD-binding_dom"/>
</dbReference>
<dbReference type="GO" id="GO:0070224">
    <property type="term" value="F:sulfide:quinone oxidoreductase activity"/>
    <property type="evidence" value="ECO:0007669"/>
    <property type="project" value="TreeGrafter"/>
</dbReference>
<protein>
    <submittedName>
        <fullName evidence="2">Putative oxidoreductase/sulfur reductase</fullName>
    </submittedName>
</protein>
<dbReference type="PANTHER" id="PTHR10632:SF2">
    <property type="entry name" value="SULFIDE:QUINONE OXIDOREDUCTASE, MITOCHONDRIAL"/>
    <property type="match status" value="1"/>
</dbReference>
<dbReference type="PANTHER" id="PTHR10632">
    <property type="entry name" value="SULFIDE:QUINONE OXIDOREDUCTASE"/>
    <property type="match status" value="1"/>
</dbReference>
<dbReference type="PROSITE" id="PS51318">
    <property type="entry name" value="TAT"/>
    <property type="match status" value="1"/>
</dbReference>
<evidence type="ECO:0000313" key="3">
    <source>
        <dbReference type="Proteomes" id="UP000202031"/>
    </source>
</evidence>
<dbReference type="AlphaFoldDB" id="A0A1X9SM19"/>